<protein>
    <recommendedName>
        <fullName evidence="3">DUF91 domain-containing protein</fullName>
    </recommendedName>
</protein>
<dbReference type="Proteomes" id="UP001596461">
    <property type="component" value="Unassembled WGS sequence"/>
</dbReference>
<evidence type="ECO:0000313" key="1">
    <source>
        <dbReference type="EMBL" id="MFC7070512.1"/>
    </source>
</evidence>
<proteinExistence type="predicted"/>
<sequence>MPIEFGLWRLDGDEFTRLTSSTLDQESRLEELLREDPEMLGRDLLIIGQQVRTPSGNRLDLLGIDADGDLHLIELKRGRTPRDVVAQALDYASWVRTLTYDDLTDIFDDYDGHQEFEAAFSERFESARPEGESGVPEDINQTHSLTIVASELDAATERIIEYLADEYGVPVNAVRFNYYEDDGREYIGRTWLVDPQLTREAPSKRESWNGTDYYVSFGESKYRAWEDARTYGFISAGQGDWYSRTLKQLSAGDRVFVHVPGEGYVGVGTVTGERTPVRDFTFTNEDGDVVKILEADLAAGAMDENADSPDEREYLVGVEWADTRSIVDAYWETGMYANQNTVTKLRNQFTIDRLYEHFDIDD</sequence>
<comment type="caution">
    <text evidence="1">The sequence shown here is derived from an EMBL/GenBank/DDBJ whole genome shotgun (WGS) entry which is preliminary data.</text>
</comment>
<organism evidence="1 2">
    <name type="scientific">Halobaculum lipolyticum</name>
    <dbReference type="NCBI Taxonomy" id="3032001"/>
    <lineage>
        <taxon>Archaea</taxon>
        <taxon>Methanobacteriati</taxon>
        <taxon>Methanobacteriota</taxon>
        <taxon>Stenosarchaea group</taxon>
        <taxon>Halobacteria</taxon>
        <taxon>Halobacteriales</taxon>
        <taxon>Haloferacaceae</taxon>
        <taxon>Halobaculum</taxon>
    </lineage>
</organism>
<dbReference type="RefSeq" id="WP_284032500.1">
    <property type="nucleotide sequence ID" value="NZ_CP126154.1"/>
</dbReference>
<evidence type="ECO:0000313" key="2">
    <source>
        <dbReference type="Proteomes" id="UP001596461"/>
    </source>
</evidence>
<gene>
    <name evidence="1" type="ORF">ACFQL9_12740</name>
</gene>
<dbReference type="InterPro" id="IPR011856">
    <property type="entry name" value="tRNA_endonuc-like_dom_sf"/>
</dbReference>
<name>A0ABD5WF18_9EURY</name>
<reference evidence="1 2" key="1">
    <citation type="journal article" date="2019" name="Int. J. Syst. Evol. Microbiol.">
        <title>The Global Catalogue of Microorganisms (GCM) 10K type strain sequencing project: providing services to taxonomists for standard genome sequencing and annotation.</title>
        <authorList>
            <consortium name="The Broad Institute Genomics Platform"/>
            <consortium name="The Broad Institute Genome Sequencing Center for Infectious Disease"/>
            <person name="Wu L."/>
            <person name="Ma J."/>
        </authorList>
    </citation>
    <scope>NUCLEOTIDE SEQUENCE [LARGE SCALE GENOMIC DNA]</scope>
    <source>
        <strain evidence="1 2">DT31</strain>
    </source>
</reference>
<dbReference type="Gene3D" id="3.40.1350.10">
    <property type="match status" value="1"/>
</dbReference>
<keyword evidence="2" id="KW-1185">Reference proteome</keyword>
<accession>A0ABD5WF18</accession>
<evidence type="ECO:0008006" key="3">
    <source>
        <dbReference type="Google" id="ProtNLM"/>
    </source>
</evidence>
<dbReference type="EMBL" id="JBHTAH010000011">
    <property type="protein sequence ID" value="MFC7070512.1"/>
    <property type="molecule type" value="Genomic_DNA"/>
</dbReference>
<dbReference type="AlphaFoldDB" id="A0ABD5WF18"/>
<dbReference type="GeneID" id="81124356"/>